<dbReference type="InterPro" id="IPR037057">
    <property type="entry name" value="DNA_rep_MutH/T2_RE_sf"/>
</dbReference>
<reference evidence="5" key="1">
    <citation type="journal article" date="2020" name="Nature">
        <title>Giant virus diversity and host interactions through global metagenomics.</title>
        <authorList>
            <person name="Schulz F."/>
            <person name="Roux S."/>
            <person name="Paez-Espino D."/>
            <person name="Jungbluth S."/>
            <person name="Walsh D.A."/>
            <person name="Denef V.J."/>
            <person name="McMahon K.D."/>
            <person name="Konstantinidis K.T."/>
            <person name="Eloe-Fadrosh E.A."/>
            <person name="Kyrpides N.C."/>
            <person name="Woyke T."/>
        </authorList>
    </citation>
    <scope>NUCLEOTIDE SEQUENCE</scope>
    <source>
        <strain evidence="5">GVMAG-M-3300009155-48</strain>
    </source>
</reference>
<dbReference type="InterPro" id="IPR011337">
    <property type="entry name" value="DNA_rep_MutH/RE_typeII_Sau3AI"/>
</dbReference>
<evidence type="ECO:0000256" key="1">
    <source>
        <dbReference type="ARBA" id="ARBA00022722"/>
    </source>
</evidence>
<name>A0A6C0ETB8_9ZZZZ</name>
<evidence type="ECO:0000256" key="2">
    <source>
        <dbReference type="ARBA" id="ARBA00022759"/>
    </source>
</evidence>
<dbReference type="GO" id="GO:0016787">
    <property type="term" value="F:hydrolase activity"/>
    <property type="evidence" value="ECO:0007669"/>
    <property type="project" value="UniProtKB-KW"/>
</dbReference>
<evidence type="ECO:0000313" key="5">
    <source>
        <dbReference type="EMBL" id="QHT31520.1"/>
    </source>
</evidence>
<dbReference type="GO" id="GO:0003677">
    <property type="term" value="F:DNA binding"/>
    <property type="evidence" value="ECO:0007669"/>
    <property type="project" value="InterPro"/>
</dbReference>
<proteinExistence type="predicted"/>
<dbReference type="InterPro" id="IPR011335">
    <property type="entry name" value="Restrct_endonuc-II-like"/>
</dbReference>
<dbReference type="SUPFAM" id="SSF52980">
    <property type="entry name" value="Restriction endonuclease-like"/>
    <property type="match status" value="1"/>
</dbReference>
<dbReference type="Pfam" id="PF02976">
    <property type="entry name" value="MutH"/>
    <property type="match status" value="1"/>
</dbReference>
<keyword evidence="1" id="KW-0540">Nuclease</keyword>
<feature type="domain" description="DNA mismatch repair MutH/Type II restriction enzyme Sau3AI" evidence="4">
    <location>
        <begin position="52"/>
        <end position="149"/>
    </location>
</feature>
<accession>A0A6C0ETB8</accession>
<evidence type="ECO:0000259" key="4">
    <source>
        <dbReference type="SMART" id="SM00927"/>
    </source>
</evidence>
<dbReference type="EMBL" id="MN738924">
    <property type="protein sequence ID" value="QHT31520.1"/>
    <property type="molecule type" value="Genomic_DNA"/>
</dbReference>
<dbReference type="GO" id="GO:0004519">
    <property type="term" value="F:endonuclease activity"/>
    <property type="evidence" value="ECO:0007669"/>
    <property type="project" value="UniProtKB-KW"/>
</dbReference>
<evidence type="ECO:0000256" key="3">
    <source>
        <dbReference type="ARBA" id="ARBA00022801"/>
    </source>
</evidence>
<dbReference type="AlphaFoldDB" id="A0A6C0ETB8"/>
<keyword evidence="3" id="KW-0378">Hydrolase</keyword>
<sequence>MIINNTMNTTSEKQRQCIDHVHKKVIEIANTKYELPKTANKGKPGNYLEELTGIPQSSECLDCTDGEVKVFPLKKLRSGIIAPKETVAVCMINKDDLTATDFYESRCYKKLSNVLFVGYYREDDKITYMQPTLFNLDAHNEIKEQLKNDYDTIREYFMKNNTLEGTSKLGVYLQNRTKGQGGNAPKTRAFYLRTAFIRRWVLL</sequence>
<keyword evidence="2" id="KW-0255">Endonuclease</keyword>
<organism evidence="5">
    <name type="scientific">viral metagenome</name>
    <dbReference type="NCBI Taxonomy" id="1070528"/>
    <lineage>
        <taxon>unclassified sequences</taxon>
        <taxon>metagenomes</taxon>
        <taxon>organismal metagenomes</taxon>
    </lineage>
</organism>
<dbReference type="SMART" id="SM00927">
    <property type="entry name" value="MutH"/>
    <property type="match status" value="1"/>
</dbReference>
<dbReference type="Gene3D" id="3.40.600.10">
    <property type="entry name" value="DNA mismatch repair MutH/Restriction endonuclease, type II"/>
    <property type="match status" value="1"/>
</dbReference>
<protein>
    <recommendedName>
        <fullName evidence="4">DNA mismatch repair MutH/Type II restriction enzyme Sau3AI domain-containing protein</fullName>
    </recommendedName>
</protein>